<comment type="caution">
    <text evidence="1">The sequence shown here is derived from an EMBL/GenBank/DDBJ whole genome shotgun (WGS) entry which is preliminary data.</text>
</comment>
<reference evidence="1 2" key="1">
    <citation type="submission" date="2015-01" db="EMBL/GenBank/DDBJ databases">
        <title>Genome sequence of Mycobacterium llatzerense and Mycobacterium immunogenum recovered from brain abscess.</title>
        <authorList>
            <person name="Greninger A.L."/>
            <person name="Langelier C."/>
            <person name="Cunningham G."/>
            <person name="Chiu C.Y."/>
            <person name="Miller S."/>
        </authorList>
    </citation>
    <scope>NUCLEOTIDE SEQUENCE [LARGE SCALE GENOMIC DNA]</scope>
    <source>
        <strain evidence="1 2">CLUC14</strain>
    </source>
</reference>
<keyword evidence="2" id="KW-1185">Reference proteome</keyword>
<dbReference type="STRING" id="280871.TL10_23080"/>
<dbReference type="RefSeq" id="WP_043392726.1">
    <property type="nucleotide sequence ID" value="NZ_JXST01000039.1"/>
</dbReference>
<name>A0A0D1LFA0_9MYCO</name>
<dbReference type="Proteomes" id="UP000032221">
    <property type="component" value="Unassembled WGS sequence"/>
</dbReference>
<dbReference type="AlphaFoldDB" id="A0A0D1LFA0"/>
<gene>
    <name evidence="1" type="ORF">TL10_23080</name>
</gene>
<protein>
    <submittedName>
        <fullName evidence="1">Uncharacterized protein</fullName>
    </submittedName>
</protein>
<organism evidence="1 2">
    <name type="scientific">Mycolicibacterium llatzerense</name>
    <dbReference type="NCBI Taxonomy" id="280871"/>
    <lineage>
        <taxon>Bacteria</taxon>
        <taxon>Bacillati</taxon>
        <taxon>Actinomycetota</taxon>
        <taxon>Actinomycetes</taxon>
        <taxon>Mycobacteriales</taxon>
        <taxon>Mycobacteriaceae</taxon>
        <taxon>Mycolicibacterium</taxon>
    </lineage>
</organism>
<evidence type="ECO:0000313" key="2">
    <source>
        <dbReference type="Proteomes" id="UP000032221"/>
    </source>
</evidence>
<dbReference type="EMBL" id="JXST01000039">
    <property type="protein sequence ID" value="KIU14646.1"/>
    <property type="molecule type" value="Genomic_DNA"/>
</dbReference>
<proteinExistence type="predicted"/>
<dbReference type="OrthoDB" id="4744879at2"/>
<dbReference type="PATRIC" id="fig|280871.6.peg.4777"/>
<evidence type="ECO:0000313" key="1">
    <source>
        <dbReference type="EMBL" id="KIU14646.1"/>
    </source>
</evidence>
<sequence length="179" mass="20588">MDEPQDWAPYSSVEDAAKVYLRDPELALEQLRSVVDFRSIKSFIMSRGASEESWGDAVWQEVVLTDGERLIMWRADDDASGEDEQLRRTLDTSVRTILLSTITDHILTTQFEVLADGTRRLAEVRLRMYTQLVTRSRQKSAIDTDFFCESFRYTKSVDDGGLAQMQRLLQFGRELSHAL</sequence>
<accession>A0A0D1LFA0</accession>